<dbReference type="RefSeq" id="WP_041978296.1">
    <property type="nucleotide sequence ID" value="NZ_CBXV010000008.1"/>
</dbReference>
<keyword evidence="2" id="KW-1185">Reference proteome</keyword>
<protein>
    <submittedName>
        <fullName evidence="1">Uncharacterized protein</fullName>
    </submittedName>
</protein>
<dbReference type="Proteomes" id="UP000031518">
    <property type="component" value="Unassembled WGS sequence"/>
</dbReference>
<gene>
    <name evidence="1" type="ORF">PYK22_02859</name>
</gene>
<dbReference type="AlphaFoldDB" id="A0A0B6X0F4"/>
<accession>A0A0B6X0F4</accession>
<reference evidence="1 2" key="2">
    <citation type="submission" date="2015-01" db="EMBL/GenBank/DDBJ databases">
        <title>Complete genome sequence of Pyrinomonas methylaliphatogenes type strain K22T.</title>
        <authorList>
            <person name="Lee K.C.Y."/>
            <person name="Power J.F."/>
            <person name="Dunfield P.F."/>
            <person name="Morgan X.C."/>
            <person name="Huttenhower C."/>
            <person name="Stott M.B."/>
        </authorList>
    </citation>
    <scope>NUCLEOTIDE SEQUENCE [LARGE SCALE GENOMIC DNA]</scope>
    <source>
        <strain evidence="1 2">K22</strain>
    </source>
</reference>
<evidence type="ECO:0000313" key="1">
    <source>
        <dbReference type="EMBL" id="CDM66821.1"/>
    </source>
</evidence>
<name>A0A0B6X0F4_9BACT</name>
<dbReference type="EMBL" id="CBXV010000008">
    <property type="protein sequence ID" value="CDM66821.1"/>
    <property type="molecule type" value="Genomic_DNA"/>
</dbReference>
<reference evidence="1 2" key="1">
    <citation type="submission" date="2013-12" db="EMBL/GenBank/DDBJ databases">
        <authorList>
            <person name="Stott M."/>
        </authorList>
    </citation>
    <scope>NUCLEOTIDE SEQUENCE [LARGE SCALE GENOMIC DNA]</scope>
    <source>
        <strain evidence="1 2">K22</strain>
    </source>
</reference>
<sequence length="90" mass="10043">MPEERPNYTNTSQTVVVEADKFTFETLEQENGHATVIRFRVENPRIRAGDVLVVLSGTEIYFHGMIGHIEDGYAIAADRRGSLLPASTVH</sequence>
<evidence type="ECO:0000313" key="2">
    <source>
        <dbReference type="Proteomes" id="UP000031518"/>
    </source>
</evidence>
<proteinExistence type="predicted"/>
<organism evidence="1 2">
    <name type="scientific">Pyrinomonas methylaliphatogenes</name>
    <dbReference type="NCBI Taxonomy" id="454194"/>
    <lineage>
        <taxon>Bacteria</taxon>
        <taxon>Pseudomonadati</taxon>
        <taxon>Acidobacteriota</taxon>
        <taxon>Blastocatellia</taxon>
        <taxon>Blastocatellales</taxon>
        <taxon>Pyrinomonadaceae</taxon>
        <taxon>Pyrinomonas</taxon>
    </lineage>
</organism>